<dbReference type="InterPro" id="IPR013968">
    <property type="entry name" value="PKS_KR"/>
</dbReference>
<dbReference type="InterPro" id="IPR020806">
    <property type="entry name" value="PKS_PP-bd"/>
</dbReference>
<dbReference type="Pfam" id="PF08990">
    <property type="entry name" value="Docking"/>
    <property type="match status" value="1"/>
</dbReference>
<dbReference type="Gene3D" id="3.40.366.10">
    <property type="entry name" value="Malonyl-Coenzyme A Acyl Carrier Protein, domain 2"/>
    <property type="match status" value="2"/>
</dbReference>
<dbReference type="InterPro" id="IPR041618">
    <property type="entry name" value="PKS_DE"/>
</dbReference>
<dbReference type="InterPro" id="IPR036299">
    <property type="entry name" value="Polyketide_synth_docking_sf"/>
</dbReference>
<evidence type="ECO:0000259" key="9">
    <source>
        <dbReference type="PROSITE" id="PS50075"/>
    </source>
</evidence>
<dbReference type="InterPro" id="IPR016036">
    <property type="entry name" value="Malonyl_transacylase_ACP-bd"/>
</dbReference>
<accession>A0ABN0VDV5</accession>
<dbReference type="PROSITE" id="PS52004">
    <property type="entry name" value="KS3_2"/>
    <property type="match status" value="2"/>
</dbReference>
<dbReference type="Gene3D" id="3.30.70.3290">
    <property type="match status" value="2"/>
</dbReference>
<evidence type="ECO:0000256" key="3">
    <source>
        <dbReference type="ARBA" id="ARBA00022553"/>
    </source>
</evidence>
<dbReference type="SMART" id="SM01294">
    <property type="entry name" value="PKS_PP_betabranch"/>
    <property type="match status" value="2"/>
</dbReference>
<dbReference type="Pfam" id="PF00550">
    <property type="entry name" value="PP-binding"/>
    <property type="match status" value="2"/>
</dbReference>
<evidence type="ECO:0000259" key="10">
    <source>
        <dbReference type="PROSITE" id="PS52004"/>
    </source>
</evidence>
<dbReference type="SUPFAM" id="SSF53901">
    <property type="entry name" value="Thiolase-like"/>
    <property type="match status" value="2"/>
</dbReference>
<dbReference type="Gene3D" id="1.10.1200.10">
    <property type="entry name" value="ACP-like"/>
    <property type="match status" value="2"/>
</dbReference>
<dbReference type="Pfam" id="PF08659">
    <property type="entry name" value="KR"/>
    <property type="match status" value="2"/>
</dbReference>
<evidence type="ECO:0000256" key="1">
    <source>
        <dbReference type="ARBA" id="ARBA00001957"/>
    </source>
</evidence>
<dbReference type="Pfam" id="PF00975">
    <property type="entry name" value="Thioesterase"/>
    <property type="match status" value="1"/>
</dbReference>
<dbReference type="InterPro" id="IPR036736">
    <property type="entry name" value="ACP-like_sf"/>
</dbReference>
<dbReference type="InterPro" id="IPR014030">
    <property type="entry name" value="Ketoacyl_synth_N"/>
</dbReference>
<dbReference type="Gene3D" id="3.40.50.1820">
    <property type="entry name" value="alpha/beta hydrolase"/>
    <property type="match status" value="1"/>
</dbReference>
<keyword evidence="2" id="KW-0596">Phosphopantetheine</keyword>
<feature type="domain" description="Ketosynthase family 3 (KS3)" evidence="10">
    <location>
        <begin position="1547"/>
        <end position="1975"/>
    </location>
</feature>
<feature type="domain" description="Ketosynthase family 3 (KS3)" evidence="10">
    <location>
        <begin position="46"/>
        <end position="471"/>
    </location>
</feature>
<dbReference type="SMART" id="SM00822">
    <property type="entry name" value="PKS_KR"/>
    <property type="match status" value="2"/>
</dbReference>
<dbReference type="InterPro" id="IPR029058">
    <property type="entry name" value="AB_hydrolase_fold"/>
</dbReference>
<dbReference type="SMART" id="SM00824">
    <property type="entry name" value="PKS_TE"/>
    <property type="match status" value="1"/>
</dbReference>
<dbReference type="RefSeq" id="WP_344158459.1">
    <property type="nucleotide sequence ID" value="NZ_BAAABV010000015.1"/>
</dbReference>
<dbReference type="InterPro" id="IPR006162">
    <property type="entry name" value="Ppantetheine_attach_site"/>
</dbReference>
<dbReference type="InterPro" id="IPR050091">
    <property type="entry name" value="PKS_NRPS_Biosynth_Enz"/>
</dbReference>
<evidence type="ECO:0000256" key="4">
    <source>
        <dbReference type="ARBA" id="ARBA00022679"/>
    </source>
</evidence>
<dbReference type="InterPro" id="IPR016035">
    <property type="entry name" value="Acyl_Trfase/lysoPLipase"/>
</dbReference>
<dbReference type="NCBIfam" id="NF045894">
    <property type="entry name" value="PKS_plus_SDR"/>
    <property type="match status" value="1"/>
</dbReference>
<dbReference type="InterPro" id="IPR014031">
    <property type="entry name" value="Ketoacyl_synth_C"/>
</dbReference>
<dbReference type="PANTHER" id="PTHR43775:SF51">
    <property type="entry name" value="INACTIVE PHENOLPHTHIOCEROL SYNTHESIS POLYKETIDE SYNTHASE TYPE I PKS1-RELATED"/>
    <property type="match status" value="1"/>
</dbReference>
<feature type="domain" description="Carrier" evidence="9">
    <location>
        <begin position="3014"/>
        <end position="3089"/>
    </location>
</feature>
<keyword evidence="5" id="KW-0045">Antibiotic biosynthesis</keyword>
<organism evidence="11 12">
    <name type="scientific">Streptomyces polychromogenes</name>
    <dbReference type="NCBI Taxonomy" id="67342"/>
    <lineage>
        <taxon>Bacteria</taxon>
        <taxon>Bacillati</taxon>
        <taxon>Actinomycetota</taxon>
        <taxon>Actinomycetes</taxon>
        <taxon>Kitasatosporales</taxon>
        <taxon>Streptomycetaceae</taxon>
        <taxon>Streptomyces</taxon>
    </lineage>
</organism>
<dbReference type="SUPFAM" id="SSF52151">
    <property type="entry name" value="FabD/lysophospholipase-like"/>
    <property type="match status" value="2"/>
</dbReference>
<dbReference type="SUPFAM" id="SSF101173">
    <property type="entry name" value="Docking domain B of the erythromycin polyketide synthase (DEBS)"/>
    <property type="match status" value="1"/>
</dbReference>
<dbReference type="PROSITE" id="PS00606">
    <property type="entry name" value="KS3_1"/>
    <property type="match status" value="2"/>
</dbReference>
<dbReference type="InterPro" id="IPR009081">
    <property type="entry name" value="PP-bd_ACP"/>
</dbReference>
<reference evidence="11 12" key="1">
    <citation type="journal article" date="2019" name="Int. J. Syst. Evol. Microbiol.">
        <title>The Global Catalogue of Microorganisms (GCM) 10K type strain sequencing project: providing services to taxonomists for standard genome sequencing and annotation.</title>
        <authorList>
            <consortium name="The Broad Institute Genomics Platform"/>
            <consortium name="The Broad Institute Genome Sequencing Center for Infectious Disease"/>
            <person name="Wu L."/>
            <person name="Ma J."/>
        </authorList>
    </citation>
    <scope>NUCLEOTIDE SEQUENCE [LARGE SCALE GENOMIC DNA]</scope>
    <source>
        <strain evidence="11 12">JCM 4505</strain>
    </source>
</reference>
<comment type="caution">
    <text evidence="11">The sequence shown here is derived from an EMBL/GenBank/DDBJ whole genome shotgun (WGS) entry which is preliminary data.</text>
</comment>
<feature type="region of interest" description="Disordered" evidence="8">
    <location>
        <begin position="1977"/>
        <end position="1999"/>
    </location>
</feature>
<dbReference type="InterPro" id="IPR018201">
    <property type="entry name" value="Ketoacyl_synth_AS"/>
</dbReference>
<gene>
    <name evidence="11" type="ORF">GCM10010302_29980</name>
</gene>
<evidence type="ECO:0000256" key="6">
    <source>
        <dbReference type="ARBA" id="ARBA00023268"/>
    </source>
</evidence>
<evidence type="ECO:0000313" key="12">
    <source>
        <dbReference type="Proteomes" id="UP001501867"/>
    </source>
</evidence>
<name>A0ABN0VDV5_9ACTN</name>
<dbReference type="InterPro" id="IPR020841">
    <property type="entry name" value="PKS_Beta-ketoAc_synthase_dom"/>
</dbReference>
<dbReference type="Pfam" id="PF00109">
    <property type="entry name" value="ketoacyl-synt"/>
    <property type="match status" value="2"/>
</dbReference>
<dbReference type="SMART" id="SM00823">
    <property type="entry name" value="PKS_PP"/>
    <property type="match status" value="2"/>
</dbReference>
<keyword evidence="12" id="KW-1185">Reference proteome</keyword>
<keyword evidence="7" id="KW-0012">Acyltransferase</keyword>
<dbReference type="CDD" id="cd08952">
    <property type="entry name" value="KR_1_SDR_x"/>
    <property type="match status" value="2"/>
</dbReference>
<dbReference type="SUPFAM" id="SSF51735">
    <property type="entry name" value="NAD(P)-binding Rossmann-fold domains"/>
    <property type="match status" value="4"/>
</dbReference>
<dbReference type="PROSITE" id="PS00012">
    <property type="entry name" value="PHOSPHOPANTETHEINE"/>
    <property type="match status" value="2"/>
</dbReference>
<dbReference type="InterPro" id="IPR014043">
    <property type="entry name" value="Acyl_transferase_dom"/>
</dbReference>
<evidence type="ECO:0000256" key="5">
    <source>
        <dbReference type="ARBA" id="ARBA00023194"/>
    </source>
</evidence>
<dbReference type="InterPro" id="IPR032821">
    <property type="entry name" value="PKS_assoc"/>
</dbReference>
<evidence type="ECO:0000256" key="2">
    <source>
        <dbReference type="ARBA" id="ARBA00022450"/>
    </source>
</evidence>
<dbReference type="EMBL" id="BAAABV010000015">
    <property type="protein sequence ID" value="GAA0289602.1"/>
    <property type="molecule type" value="Genomic_DNA"/>
</dbReference>
<keyword evidence="4" id="KW-0808">Transferase</keyword>
<dbReference type="InterPro" id="IPR001031">
    <property type="entry name" value="Thioesterase"/>
</dbReference>
<sequence>MQSEQNEQHANEQRANEQKLLDYLKRVTADLKQTRRRLHEVEAKDQEPIAIVAMSCRYPGGVDSPEALWRLVDGGSDAVTGFPGNRGWDLEGLYDPDPGVPGKCYTREGGFLHDAGRFDPGLFGMSPREALATDPQQRLLLEVAWEAFERAGIAPTSVKGSRTGVFVGLAYQGYAGSGDTREELEGFLLTGTAPSVASGRLSYTFGLEGPSLTVDTACSSSLVALHLAVQALRRGECSMALAGGAAVMAATGMFTEFSRQQGLAVDGRCKSFAAGADGTGWGEGVGMLLVERLSDAVRNGHPVLAVVRGSAINQDGASNGLTAPNGPAQQRVIEQALAGAGLSPADVDVVEAHGTGTTLGDPIEAQALLATYGRNRPEERPLWLGSLKSNIGHTQAAAGVGGIIKMVEAMRHGVLPKTLHAQEPSPHVDWSSGAVRLLTEPVEWTGDGRLRRAAVSSFGVSGTNAHTIIEQAPPVPESPEEPAQAPAEPLPVAWTLSGRDTTALREQAERLLRHVLGLGEVSPLDVAHSLATSRATLDHRAAVVGTELPDLLAGVGALAAAGTAPQLVEGVSGREAATAFLFSGQGSQRLGMGRELYETRPAFAEAFDAVCAAVDPHLELPLKDVVFGQDPELLERTEYTQPALFAVEVALFRLLESWGVRPDFLAGHSVGEYAVAHAAGVLSLRDAAKLVAVRGRLMQALPAGGAMAAVEASEAEVRELLAGLEDRAGIAAVNGPASVVVSGAAGAVAAVADRLSAQGRKTKALAVSHAFHSPLMDPVLAEFRAVVAAVDFAPPLLPVVSTLTGGPVTAEEFCSADYWVRHVREAVRFADAVGALAAEGAGTFLEVGPGGVLTALAQHVLDDTRVLVPLLRADRPEDLAVTTALARVHVHGTPVDWAAVHSGRGARRVDLPTYAFQRQDYWLEPAAPASRRSAVEDRPYEITWKRLPVPAAGPADGHWLLLAPADGADPAAADLTAALRDALTARGAGATVLTVDAAEDRETLAGRLREAAAGAVPRTVVSLLALDERPAAGLAALGSGDAATLTLIQALGDAGLEAPLWCATRGAVTTSPQDGPTAPAQARIWGLGRVAALEHAARWGGLVDLPADCDTTALDRLLGVLTTAGPEDQLAVRPDGVFARRLTRTPDAEARRGGTWRPRGTVLITGGTGALGGHVARLLAARGAAHLVLAGRRGPAAEGAAELTAELEALGARVTVAACDVADREALARLLAELTGPEAGQPLTAVVHTAGVDTPGLLADTGPAAFDAVLAAKAAGAVHLDALLRELPAGHELDAFVLFSSIAGVWGAGGQAAYSAANAHLDALAAARRSAGLPATAVAWGPWAGSGMAATPEIADGLRKRGLEPLDAEAALTALERAVGRGAAAVTVADVDWARFAPTFTIGRPSPLLDGLPEVRDAATGRPAGSGATGDGADDTARALRRTLAEAEPADRDRTLVELVRREAAAVLGHPGPEAVEPGRAFRDLGFDSLTAVELRGRLVRATGLDLPTTLVFDHPCALDLAGRLLAELLGSREPDASAATRAPADGEPIAIVAMSCRYPGGVRTPEELWRLVEEGTDAMSVFPDNRGWDLDALYHPDPDHPGTTYARAGGFLYDLADFDAAFFGISPREATAMDPQQRLLLETSWEAFERAGLDPATVRGSRTGVFVGSGYQDYLRRGLAVPEGVEGYLGTGNAASVASGRIAYTLGLEGPAVTVDTACSSSLVALHMAAQALRQGECELALAGGVTVMSSSGAFIEFSRQRALSADGRCKAYAAGADGTGWGEGVGMLLVERLSDARRNGHPVLAVIRGSAVNQDGASNGLTAPSGRAQQLVIRQALANAGLTTDDVDAVEGHGTGTRLGDPIEASALLATYGREREAGRPLWLGSLKSNIGHTQAAAGAGGIIKMVQALRHGLLPRTLHADEPTPHVDWSAGAVRLLTEAVTWEPDADGRPRRAGVSSFGMSGTNAHVIIEEAPRPDPAPETDPDPAAPAPRPLRSPATALPLAARTVPALEEQAARIAALLREDPGTDPRETGHALATTRTPFAERAVAVGEDRDELIAALDALASGASHTGAVRGTATAPAQPVFVFPGQGSQWAGMAVGLLDTSEVFRDRIAACGRALAPHTHWDLEEVLRGTDGAPALEAPDVVQPVLWAVMVSLAELWRSCGVRPAAVVGHSQGEIAAAVVAGSLTLEDGARLVARRSTLLLRLAGQGGMVSLPLPETEAAARIAPWDGRLAVAAVNGPRTVVVAGDREALAGLLAACAADGVRAKRVRVDLASHSAQVEPLAEDLAAELAALAPAAPGIPFYSTVTGEPLDTPPDAAYWYGNLRRTVRFDQAARRLLADGHRVFIEISPHPVLVYGLQDTIDDAPGEIPAAVLTTLSRSEGGARRFLTSLADAHAHGVPVDWRTVLGDDGDGARRPGPAVALPTYPFQRQRYWLDAPDTAAEPAPTAASEADAGFWAAVAGEDLPTLARELGVDEDASLRTALPALNAWHRGRRDEAATDAWRYRITWKPVADAAAHPALTGAWLAVVPRDLPGDPAVELALDSLAAHGAEIIRLDVAADADRHALADALRAAGRDAAGVLSLLALDERTHPEHPAVPLGLATTLLLVQALGDAGLNAPLWCLTRGAVSTGPADPVRSVRQAAVAALGRVTALEHPGRWGGHIDLPDAVRATDGRTGRRLAAALTGAGGEDQLALRPGGVLARRMLRATGDGAPAGPGWQPRGTVLVTGGTGHIGGHVARWLATAGAAHLVLAGRRGPDAEGAAELAAELEALGAGVTLAACDLADREEVARLLDSLDALPPLSAVVHAAGTGTPAMLADTTVAELASLLGAKAAGAAHLDELLGDRELDAFILFSSGAAAWGSGAQAGYAAANACVDALAEDRRARGLAATSVAWGAWGGGGMVDRAAEERLRLRGLDPMDPGLGVLALRRAVERGDTTVVVAEVDWARFAPAFTAARPSPLIADLPEVRRLTAAEETGADAPADGEAPLTRRLAALAGADPAPVVLEFVRSEAAAVLGHPTADAVGERQVFLELGFDSLTAVRLAKRLGGATGLKLPATLVFDHATPTALTAHLLGLLARRPGTPAAAGTTAEEAGEDLLVGLYRRAGELGRLGDGIEMVTAAARLRPVFDAADADAHRPVPVRLAHGDEGPHLVCFGPYMAPSGVHQYARFAAAFGGRRSIWGLPEPGFAPGEALPRDVEALVEVHVRSVTACAGEEPVVLVGYSSGGWVAHAVACRLERLGRPVEGIVMLDSFTRAEGMGDRFQAAVVREQSDRFEFISAPGTQLTAMGGYLSLFQDWDAPGTAVPTLVVRAADAMADGAGPRAGGTDDRPAAPEHAQTVTEVPGNHYTLMERHAESTATAVDEWILKLP</sequence>
<keyword evidence="6" id="KW-0511">Multifunctional enzyme</keyword>
<dbReference type="SMART" id="SM00827">
    <property type="entry name" value="PKS_AT"/>
    <property type="match status" value="2"/>
</dbReference>
<keyword evidence="3" id="KW-0597">Phosphoprotein</keyword>
<dbReference type="InterPro" id="IPR016039">
    <property type="entry name" value="Thiolase-like"/>
</dbReference>
<dbReference type="InterPro" id="IPR057326">
    <property type="entry name" value="KR_dom"/>
</dbReference>
<dbReference type="SUPFAM" id="SSF55048">
    <property type="entry name" value="Probable ACP-binding domain of malonyl-CoA ACP transacylase"/>
    <property type="match status" value="2"/>
</dbReference>
<dbReference type="Gene3D" id="3.40.47.10">
    <property type="match status" value="2"/>
</dbReference>
<dbReference type="PANTHER" id="PTHR43775">
    <property type="entry name" value="FATTY ACID SYNTHASE"/>
    <property type="match status" value="1"/>
</dbReference>
<feature type="region of interest" description="Disordered" evidence="8">
    <location>
        <begin position="1407"/>
        <end position="1434"/>
    </location>
</feature>
<dbReference type="SUPFAM" id="SSF47336">
    <property type="entry name" value="ACP-like"/>
    <property type="match status" value="2"/>
</dbReference>
<evidence type="ECO:0000256" key="8">
    <source>
        <dbReference type="SAM" id="MobiDB-lite"/>
    </source>
</evidence>
<dbReference type="Gene3D" id="3.40.50.720">
    <property type="entry name" value="NAD(P)-binding Rossmann-like Domain"/>
    <property type="match status" value="2"/>
</dbReference>
<proteinExistence type="predicted"/>
<evidence type="ECO:0000256" key="7">
    <source>
        <dbReference type="ARBA" id="ARBA00023315"/>
    </source>
</evidence>
<dbReference type="Proteomes" id="UP001501867">
    <property type="component" value="Unassembled WGS sequence"/>
</dbReference>
<feature type="domain" description="Carrier" evidence="9">
    <location>
        <begin position="1454"/>
        <end position="1529"/>
    </location>
</feature>
<dbReference type="Pfam" id="PF02801">
    <property type="entry name" value="Ketoacyl-synt_C"/>
    <property type="match status" value="2"/>
</dbReference>
<dbReference type="InterPro" id="IPR020802">
    <property type="entry name" value="TesA-like"/>
</dbReference>
<dbReference type="SUPFAM" id="SSF53474">
    <property type="entry name" value="alpha/beta-Hydrolases"/>
    <property type="match status" value="1"/>
</dbReference>
<dbReference type="Pfam" id="PF16197">
    <property type="entry name" value="KAsynt_C_assoc"/>
    <property type="match status" value="2"/>
</dbReference>
<protein>
    <submittedName>
        <fullName evidence="11">Uncharacterized protein</fullName>
    </submittedName>
</protein>
<comment type="cofactor">
    <cofactor evidence="1">
        <name>pantetheine 4'-phosphate</name>
        <dbReference type="ChEBI" id="CHEBI:47942"/>
    </cofactor>
</comment>
<dbReference type="InterPro" id="IPR036291">
    <property type="entry name" value="NAD(P)-bd_dom_sf"/>
</dbReference>
<dbReference type="Pfam" id="PF18369">
    <property type="entry name" value="PKS_DE"/>
    <property type="match status" value="1"/>
</dbReference>
<evidence type="ECO:0000313" key="11">
    <source>
        <dbReference type="EMBL" id="GAA0289602.1"/>
    </source>
</evidence>
<dbReference type="SMART" id="SM00825">
    <property type="entry name" value="PKS_KS"/>
    <property type="match status" value="2"/>
</dbReference>
<dbReference type="InterPro" id="IPR001227">
    <property type="entry name" value="Ac_transferase_dom_sf"/>
</dbReference>
<dbReference type="CDD" id="cd00833">
    <property type="entry name" value="PKS"/>
    <property type="match status" value="2"/>
</dbReference>
<dbReference type="PROSITE" id="PS50075">
    <property type="entry name" value="CARRIER"/>
    <property type="match status" value="2"/>
</dbReference>
<dbReference type="InterPro" id="IPR015083">
    <property type="entry name" value="NorB/c/GfsB-D-like_docking"/>
</dbReference>
<feature type="compositionally biased region" description="Pro residues" evidence="8">
    <location>
        <begin position="1979"/>
        <end position="1997"/>
    </location>
</feature>
<dbReference type="Pfam" id="PF00698">
    <property type="entry name" value="Acyl_transf_1"/>
    <property type="match status" value="2"/>
</dbReference>